<evidence type="ECO:0000256" key="3">
    <source>
        <dbReference type="PROSITE-ProRule" id="PRU01005"/>
    </source>
</evidence>
<dbReference type="InterPro" id="IPR042076">
    <property type="entry name" value="Crisp-like_dom"/>
</dbReference>
<dbReference type="Gene3D" id="3.40.33.10">
    <property type="entry name" value="CAP"/>
    <property type="match status" value="1"/>
</dbReference>
<dbReference type="RGD" id="619846">
    <property type="gene designation" value="Crisp3"/>
</dbReference>
<dbReference type="PANTHER" id="PTHR10334">
    <property type="entry name" value="CYSTEINE-RICH SECRETORY PROTEIN-RELATED"/>
    <property type="match status" value="1"/>
</dbReference>
<sequence>FQRLIIYVFHALTLPCYSLIDRDLENLSTTKLSVQEEIINKHNQLRRTVSPSGSDLLRVEWDHDAYVNAQKWANRCIYNHSPLQHRTTTLKCGENLFMANYPASWSSVIQDWYDESLDFVFGFGPKKVGVKVGHYTQVRQHISSVSERQENVLKYLTRAVPHGNYVGRLYSPYTEGEPCDSCPGNCEDGLCTNSCEYEDNYSNCGDLKKMVSCDDPLLKEGCRASCFCEDKIH</sequence>
<dbReference type="FunFam" id="3.40.33.10:FF:000005">
    <property type="entry name" value="Cysteine-rich secretory protein 2"/>
    <property type="match status" value="1"/>
</dbReference>
<dbReference type="Pfam" id="PF08562">
    <property type="entry name" value="Crisp"/>
    <property type="match status" value="1"/>
</dbReference>
<dbReference type="SUPFAM" id="SSF57546">
    <property type="entry name" value="Crisp domain-like"/>
    <property type="match status" value="1"/>
</dbReference>
<evidence type="ECO:0000259" key="4">
    <source>
        <dbReference type="PROSITE" id="PS51670"/>
    </source>
</evidence>
<evidence type="ECO:0000313" key="5">
    <source>
        <dbReference type="Ensembl" id="ENSRNOP00000080951.1"/>
    </source>
</evidence>
<dbReference type="InterPro" id="IPR013871">
    <property type="entry name" value="Cysteine_rich_secretory"/>
</dbReference>
<proteinExistence type="inferred from homology"/>
<accession>A0A8I6G5B9</accession>
<dbReference type="Proteomes" id="UP000002494">
    <property type="component" value="Chromosome 9"/>
</dbReference>
<evidence type="ECO:0000256" key="1">
    <source>
        <dbReference type="ARBA" id="ARBA00009923"/>
    </source>
</evidence>
<dbReference type="Pfam" id="PF00188">
    <property type="entry name" value="CAP"/>
    <property type="match status" value="1"/>
</dbReference>
<evidence type="ECO:0000313" key="7">
    <source>
        <dbReference type="RGD" id="619846"/>
    </source>
</evidence>
<keyword evidence="2 3" id="KW-1015">Disulfide bond</keyword>
<dbReference type="FunFam" id="1.10.10.740:FF:000001">
    <property type="entry name" value="Cysteine-rich secretory protein 2"/>
    <property type="match status" value="1"/>
</dbReference>
<evidence type="ECO:0000256" key="2">
    <source>
        <dbReference type="ARBA" id="ARBA00023157"/>
    </source>
</evidence>
<dbReference type="InterPro" id="IPR014044">
    <property type="entry name" value="CAP_dom"/>
</dbReference>
<dbReference type="Gene3D" id="1.10.10.740">
    <property type="entry name" value="Crisp domain"/>
    <property type="match status" value="1"/>
</dbReference>
<keyword evidence="6" id="KW-1185">Reference proteome</keyword>
<comment type="caution">
    <text evidence="3">Lacks conserved residue(s) required for the propagation of feature annotation.</text>
</comment>
<dbReference type="InterPro" id="IPR003582">
    <property type="entry name" value="ShKT_dom"/>
</dbReference>
<evidence type="ECO:0000313" key="6">
    <source>
        <dbReference type="Proteomes" id="UP000002494"/>
    </source>
</evidence>
<dbReference type="InterPro" id="IPR001283">
    <property type="entry name" value="CRISP-related"/>
</dbReference>
<name>A0A8I6G5B9_RAT</name>
<protein>
    <submittedName>
        <fullName evidence="5">Cysteine-rich secretory protein 3</fullName>
    </submittedName>
</protein>
<dbReference type="GeneTree" id="ENSGT00940000162013"/>
<organism evidence="5 6">
    <name type="scientific">Rattus norvegicus</name>
    <name type="common">Rat</name>
    <dbReference type="NCBI Taxonomy" id="10116"/>
    <lineage>
        <taxon>Eukaryota</taxon>
        <taxon>Metazoa</taxon>
        <taxon>Chordata</taxon>
        <taxon>Craniata</taxon>
        <taxon>Vertebrata</taxon>
        <taxon>Euteleostomi</taxon>
        <taxon>Mammalia</taxon>
        <taxon>Eutheria</taxon>
        <taxon>Euarchontoglires</taxon>
        <taxon>Glires</taxon>
        <taxon>Rodentia</taxon>
        <taxon>Myomorpha</taxon>
        <taxon>Muroidea</taxon>
        <taxon>Muridae</taxon>
        <taxon>Murinae</taxon>
        <taxon>Rattus</taxon>
    </lineage>
</organism>
<feature type="domain" description="ShKT" evidence="4">
    <location>
        <begin position="195"/>
        <end position="228"/>
    </location>
</feature>
<dbReference type="InterPro" id="IPR035940">
    <property type="entry name" value="CAP_sf"/>
</dbReference>
<dbReference type="AlphaFoldDB" id="A0A8I6G5B9"/>
<feature type="disulfide bond" evidence="3">
    <location>
        <begin position="204"/>
        <end position="222"/>
    </location>
</feature>
<reference evidence="5" key="2">
    <citation type="submission" date="2025-08" db="UniProtKB">
        <authorList>
            <consortium name="Ensembl"/>
        </authorList>
    </citation>
    <scope>IDENTIFICATION</scope>
    <source>
        <strain evidence="5">Brown Norway</strain>
    </source>
</reference>
<dbReference type="SUPFAM" id="SSF55797">
    <property type="entry name" value="PR-1-like"/>
    <property type="match status" value="1"/>
</dbReference>
<feature type="disulfide bond" evidence="3">
    <location>
        <begin position="213"/>
        <end position="226"/>
    </location>
</feature>
<comment type="similarity">
    <text evidence="1">Belongs to the CRISP family.</text>
</comment>
<reference evidence="5" key="3">
    <citation type="submission" date="2025-09" db="UniProtKB">
        <authorList>
            <consortium name="Ensembl"/>
        </authorList>
    </citation>
    <scope>IDENTIFICATION</scope>
    <source>
        <strain evidence="5">Brown Norway</strain>
    </source>
</reference>
<dbReference type="PROSITE" id="PS51670">
    <property type="entry name" value="SHKT"/>
    <property type="match status" value="1"/>
</dbReference>
<reference evidence="5" key="1">
    <citation type="submission" date="2024-01" db="EMBL/GenBank/DDBJ databases">
        <title>GRCr8: a new rat reference genome assembly contstructed from accurate long reads and long range scaffolding.</title>
        <authorList>
            <person name="Doris P.A."/>
            <person name="Kalbfleisch T."/>
            <person name="Li K."/>
            <person name="Howe K."/>
            <person name="Wood J."/>
        </authorList>
    </citation>
    <scope>NUCLEOTIDE SEQUENCE [LARGE SCALE GENOMIC DNA]</scope>
    <source>
        <strain evidence="5">Brown Norway</strain>
    </source>
</reference>
<gene>
    <name evidence="5 7" type="primary">Crisp3</name>
</gene>
<dbReference type="SMART" id="SM00198">
    <property type="entry name" value="SCP"/>
    <property type="match status" value="1"/>
</dbReference>
<dbReference type="Ensembl" id="ENSRNOT00000112970.2">
    <property type="protein sequence ID" value="ENSRNOP00000080951.1"/>
    <property type="gene ID" value="ENSRNOG00000013496.8"/>
</dbReference>